<evidence type="ECO:0000313" key="6">
    <source>
        <dbReference type="Proteomes" id="UP000676336"/>
    </source>
</evidence>
<sequence>QFQFKPTEVVPKTKRSKSPDNIIDNDINEDDDEQEKIPTTPFIYTINISMKGFEVMGKTPSNTIVKFENGDKKLPILIKL</sequence>
<organism evidence="4 6">
    <name type="scientific">Rotaria magnacalcarata</name>
    <dbReference type="NCBI Taxonomy" id="392030"/>
    <lineage>
        <taxon>Eukaryota</taxon>
        <taxon>Metazoa</taxon>
        <taxon>Spiralia</taxon>
        <taxon>Gnathifera</taxon>
        <taxon>Rotifera</taxon>
        <taxon>Eurotatoria</taxon>
        <taxon>Bdelloidea</taxon>
        <taxon>Philodinida</taxon>
        <taxon>Philodinidae</taxon>
        <taxon>Rotaria</taxon>
    </lineage>
</organism>
<evidence type="ECO:0000256" key="1">
    <source>
        <dbReference type="SAM" id="MobiDB-lite"/>
    </source>
</evidence>
<evidence type="ECO:0000313" key="2">
    <source>
        <dbReference type="EMBL" id="CAF4592951.1"/>
    </source>
</evidence>
<dbReference type="AlphaFoldDB" id="A0A8S3B976"/>
<proteinExistence type="predicted"/>
<name>A0A8S3B976_9BILA</name>
<reference evidence="4" key="1">
    <citation type="submission" date="2021-02" db="EMBL/GenBank/DDBJ databases">
        <authorList>
            <person name="Nowell W R."/>
        </authorList>
    </citation>
    <scope>NUCLEOTIDE SEQUENCE</scope>
</reference>
<comment type="caution">
    <text evidence="4">The sequence shown here is derived from an EMBL/GenBank/DDBJ whole genome shotgun (WGS) entry which is preliminary data.</text>
</comment>
<dbReference type="EMBL" id="CAJOBI010146617">
    <property type="protein sequence ID" value="CAF4792583.1"/>
    <property type="molecule type" value="Genomic_DNA"/>
</dbReference>
<dbReference type="Proteomes" id="UP000681967">
    <property type="component" value="Unassembled WGS sequence"/>
</dbReference>
<dbReference type="EMBL" id="CAJOBI010191924">
    <property type="protein sequence ID" value="CAF4964113.1"/>
    <property type="molecule type" value="Genomic_DNA"/>
</dbReference>
<protein>
    <submittedName>
        <fullName evidence="4">Uncharacterized protein</fullName>
    </submittedName>
</protein>
<feature type="non-terminal residue" evidence="4">
    <location>
        <position position="1"/>
    </location>
</feature>
<feature type="non-terminal residue" evidence="4">
    <location>
        <position position="80"/>
    </location>
</feature>
<dbReference type="Proteomes" id="UP000676336">
    <property type="component" value="Unassembled WGS sequence"/>
</dbReference>
<evidence type="ECO:0000313" key="4">
    <source>
        <dbReference type="EMBL" id="CAF4792583.1"/>
    </source>
</evidence>
<dbReference type="EMBL" id="CAJOBH010096668">
    <property type="protein sequence ID" value="CAF4592951.1"/>
    <property type="molecule type" value="Genomic_DNA"/>
</dbReference>
<evidence type="ECO:0000313" key="5">
    <source>
        <dbReference type="EMBL" id="CAF4964113.1"/>
    </source>
</evidence>
<feature type="region of interest" description="Disordered" evidence="1">
    <location>
        <begin position="1"/>
        <end position="36"/>
    </location>
</feature>
<evidence type="ECO:0000313" key="3">
    <source>
        <dbReference type="EMBL" id="CAF4608517.1"/>
    </source>
</evidence>
<accession>A0A8S3B976</accession>
<dbReference type="Proteomes" id="UP000681720">
    <property type="component" value="Unassembled WGS sequence"/>
</dbReference>
<dbReference type="EMBL" id="CAJOBJ010105798">
    <property type="protein sequence ID" value="CAF4608517.1"/>
    <property type="molecule type" value="Genomic_DNA"/>
</dbReference>
<gene>
    <name evidence="2" type="ORF">BYL167_LOCUS39790</name>
    <name evidence="3" type="ORF">GIL414_LOCUS39248</name>
    <name evidence="4" type="ORF">SMN809_LOCUS46825</name>
    <name evidence="5" type="ORF">SMN809_LOCUS54784</name>
</gene>